<dbReference type="WBParaSite" id="ACRNAN_scaffold8893.g22219.t1">
    <property type="protein sequence ID" value="ACRNAN_scaffold8893.g22219.t1"/>
    <property type="gene ID" value="ACRNAN_scaffold8893.g22219"/>
</dbReference>
<organism evidence="2 3">
    <name type="scientific">Acrobeloides nanus</name>
    <dbReference type="NCBI Taxonomy" id="290746"/>
    <lineage>
        <taxon>Eukaryota</taxon>
        <taxon>Metazoa</taxon>
        <taxon>Ecdysozoa</taxon>
        <taxon>Nematoda</taxon>
        <taxon>Chromadorea</taxon>
        <taxon>Rhabditida</taxon>
        <taxon>Tylenchina</taxon>
        <taxon>Cephalobomorpha</taxon>
        <taxon>Cephaloboidea</taxon>
        <taxon>Cephalobidae</taxon>
        <taxon>Acrobeloides</taxon>
    </lineage>
</organism>
<proteinExistence type="predicted"/>
<dbReference type="Proteomes" id="UP000887540">
    <property type="component" value="Unplaced"/>
</dbReference>
<accession>A0A914EKV6</accession>
<feature type="transmembrane region" description="Helical" evidence="1">
    <location>
        <begin position="134"/>
        <end position="154"/>
    </location>
</feature>
<name>A0A914EKV6_9BILA</name>
<keyword evidence="1" id="KW-0472">Membrane</keyword>
<feature type="transmembrane region" description="Helical" evidence="1">
    <location>
        <begin position="103"/>
        <end position="127"/>
    </location>
</feature>
<keyword evidence="1" id="KW-1133">Transmembrane helix</keyword>
<dbReference type="PANTHER" id="PTHR34492:SF2">
    <property type="entry name" value="G PROTEIN-COUPLED RECEPTOR"/>
    <property type="match status" value="1"/>
</dbReference>
<evidence type="ECO:0000256" key="1">
    <source>
        <dbReference type="SAM" id="Phobius"/>
    </source>
</evidence>
<evidence type="ECO:0000313" key="2">
    <source>
        <dbReference type="Proteomes" id="UP000887540"/>
    </source>
</evidence>
<sequence length="215" mass="25036">MLGFKERSMVDKRVQERIFYFWFSPYLTNFLTFVAFNIWVICLAFYTIILNMLSGELESFNNSIKRDLENAPRHDVESILLEKFSSFLKMTDIVLKVNNIFEVYTFVMVGLNIPTSMFTLISFVVGLKASWESAVFSVPTIMFSVIELIGLTAIPAKVHATEVEWFIGGPGLRRFSSFQRLTLLNFLRWLKDHRIKRSRALHSDIRLFFATSDVF</sequence>
<feature type="transmembrane region" description="Helical" evidence="1">
    <location>
        <begin position="20"/>
        <end position="49"/>
    </location>
</feature>
<evidence type="ECO:0000313" key="3">
    <source>
        <dbReference type="WBParaSite" id="ACRNAN_scaffold8893.g22219.t1"/>
    </source>
</evidence>
<dbReference type="AlphaFoldDB" id="A0A914EKV6"/>
<protein>
    <submittedName>
        <fullName evidence="3">Uncharacterized protein</fullName>
    </submittedName>
</protein>
<keyword evidence="2" id="KW-1185">Reference proteome</keyword>
<dbReference type="PANTHER" id="PTHR34492">
    <property type="entry name" value="GUSTATORY RECEPTOR FAMILY"/>
    <property type="match status" value="1"/>
</dbReference>
<keyword evidence="1" id="KW-0812">Transmembrane</keyword>
<reference evidence="3" key="1">
    <citation type="submission" date="2022-11" db="UniProtKB">
        <authorList>
            <consortium name="WormBaseParasite"/>
        </authorList>
    </citation>
    <scope>IDENTIFICATION</scope>
</reference>